<protein>
    <submittedName>
        <fullName evidence="1">Uncharacterized protein</fullName>
    </submittedName>
</protein>
<accession>A0A4Y2VC76</accession>
<sequence length="92" mass="10711">MGKITIIMILRGVKHGKTKNLLWTMRAQSLSEWLQENASNFERSGSTRWPDPWIFKASISSLEALEKPRLRNAHSLSRKSGCLNYNRYCRNM</sequence>
<keyword evidence="2" id="KW-1185">Reference proteome</keyword>
<gene>
    <name evidence="1" type="ORF">AVEN_211255_1</name>
</gene>
<proteinExistence type="predicted"/>
<name>A0A4Y2VC76_ARAVE</name>
<dbReference type="AlphaFoldDB" id="A0A4Y2VC76"/>
<dbReference type="EMBL" id="BGPR01045285">
    <property type="protein sequence ID" value="GBO22158.1"/>
    <property type="molecule type" value="Genomic_DNA"/>
</dbReference>
<evidence type="ECO:0000313" key="1">
    <source>
        <dbReference type="EMBL" id="GBO22158.1"/>
    </source>
</evidence>
<dbReference type="Proteomes" id="UP000499080">
    <property type="component" value="Unassembled WGS sequence"/>
</dbReference>
<comment type="caution">
    <text evidence="1">The sequence shown here is derived from an EMBL/GenBank/DDBJ whole genome shotgun (WGS) entry which is preliminary data.</text>
</comment>
<reference evidence="1 2" key="1">
    <citation type="journal article" date="2019" name="Sci. Rep.">
        <title>Orb-weaving spider Araneus ventricosus genome elucidates the spidroin gene catalogue.</title>
        <authorList>
            <person name="Kono N."/>
            <person name="Nakamura H."/>
            <person name="Ohtoshi R."/>
            <person name="Moran D.A.P."/>
            <person name="Shinohara A."/>
            <person name="Yoshida Y."/>
            <person name="Fujiwara M."/>
            <person name="Mori M."/>
            <person name="Tomita M."/>
            <person name="Arakawa K."/>
        </authorList>
    </citation>
    <scope>NUCLEOTIDE SEQUENCE [LARGE SCALE GENOMIC DNA]</scope>
</reference>
<evidence type="ECO:0000313" key="2">
    <source>
        <dbReference type="Proteomes" id="UP000499080"/>
    </source>
</evidence>
<organism evidence="1 2">
    <name type="scientific">Araneus ventricosus</name>
    <name type="common">Orbweaver spider</name>
    <name type="synonym">Epeira ventricosa</name>
    <dbReference type="NCBI Taxonomy" id="182803"/>
    <lineage>
        <taxon>Eukaryota</taxon>
        <taxon>Metazoa</taxon>
        <taxon>Ecdysozoa</taxon>
        <taxon>Arthropoda</taxon>
        <taxon>Chelicerata</taxon>
        <taxon>Arachnida</taxon>
        <taxon>Araneae</taxon>
        <taxon>Araneomorphae</taxon>
        <taxon>Entelegynae</taxon>
        <taxon>Araneoidea</taxon>
        <taxon>Araneidae</taxon>
        <taxon>Araneus</taxon>
    </lineage>
</organism>